<protein>
    <submittedName>
        <fullName evidence="3">Helix-turn-helix domain-containing protein</fullName>
    </submittedName>
</protein>
<dbReference type="SUPFAM" id="SSF47413">
    <property type="entry name" value="lambda repressor-like DNA-binding domains"/>
    <property type="match status" value="1"/>
</dbReference>
<accession>A0A5R8P8G0</accession>
<feature type="compositionally biased region" description="Basic and acidic residues" evidence="1">
    <location>
        <begin position="16"/>
        <end position="25"/>
    </location>
</feature>
<feature type="domain" description="HTH cro/C1-type" evidence="2">
    <location>
        <begin position="57"/>
        <end position="100"/>
    </location>
</feature>
<dbReference type="Gene3D" id="1.10.260.40">
    <property type="entry name" value="lambda repressor-like DNA-binding domains"/>
    <property type="match status" value="1"/>
</dbReference>
<evidence type="ECO:0000259" key="2">
    <source>
        <dbReference type="PROSITE" id="PS50943"/>
    </source>
</evidence>
<evidence type="ECO:0000256" key="1">
    <source>
        <dbReference type="SAM" id="MobiDB-lite"/>
    </source>
</evidence>
<dbReference type="OrthoDB" id="4734764at2"/>
<dbReference type="InterPro" id="IPR001387">
    <property type="entry name" value="Cro/C1-type_HTH"/>
</dbReference>
<dbReference type="InterPro" id="IPR010982">
    <property type="entry name" value="Lambda_DNA-bd_dom_sf"/>
</dbReference>
<evidence type="ECO:0000313" key="4">
    <source>
        <dbReference type="Proteomes" id="UP000308349"/>
    </source>
</evidence>
<reference evidence="3 4" key="1">
    <citation type="submission" date="2019-05" db="EMBL/GenBank/DDBJ databases">
        <title>Genomes sequences of two Nocardia cyriacigeorgica environmental isolates, type strains Nocardia asteroides ATCC 19247 and Nocardia cyriacigeorgica DSM 44484.</title>
        <authorList>
            <person name="Vautrin F."/>
            <person name="Bergeron E."/>
            <person name="Dubost A."/>
            <person name="Abrouk D."/>
            <person name="Rodriguez Nava V."/>
            <person name="Pujic P."/>
        </authorList>
    </citation>
    <scope>NUCLEOTIDE SEQUENCE [LARGE SCALE GENOMIC DNA]</scope>
    <source>
        <strain evidence="3 4">EML 1456</strain>
    </source>
</reference>
<name>A0A5R8P8G0_9NOCA</name>
<evidence type="ECO:0000313" key="3">
    <source>
        <dbReference type="EMBL" id="TLG00364.1"/>
    </source>
</evidence>
<feature type="region of interest" description="Disordered" evidence="1">
    <location>
        <begin position="16"/>
        <end position="38"/>
    </location>
</feature>
<dbReference type="Pfam" id="PF13560">
    <property type="entry name" value="HTH_31"/>
    <property type="match status" value="1"/>
</dbReference>
<dbReference type="Proteomes" id="UP000308349">
    <property type="component" value="Unassembled WGS sequence"/>
</dbReference>
<dbReference type="PROSITE" id="PS50943">
    <property type="entry name" value="HTH_CROC1"/>
    <property type="match status" value="1"/>
</dbReference>
<gene>
    <name evidence="3" type="ORF">FEK35_23950</name>
</gene>
<sequence>MGLAMMWTDIGDMRRKGSVRGDKAPHTHTTGEWPYDARPNPDAPVPVYYSLAVARTLDDLCVRRGLSHRSLAAAAGIASNAVSRIVRGQLYPDMATLARLEVAAQEPIFPQGLYRTFPRASE</sequence>
<dbReference type="AlphaFoldDB" id="A0A5R8P8G0"/>
<dbReference type="EMBL" id="VBUU01000031">
    <property type="protein sequence ID" value="TLG00364.1"/>
    <property type="molecule type" value="Genomic_DNA"/>
</dbReference>
<proteinExistence type="predicted"/>
<comment type="caution">
    <text evidence="3">The sequence shown here is derived from an EMBL/GenBank/DDBJ whole genome shotgun (WGS) entry which is preliminary data.</text>
</comment>
<organism evidence="3 4">
    <name type="scientific">Nocardia cyriacigeorgica</name>
    <dbReference type="NCBI Taxonomy" id="135487"/>
    <lineage>
        <taxon>Bacteria</taxon>
        <taxon>Bacillati</taxon>
        <taxon>Actinomycetota</taxon>
        <taxon>Actinomycetes</taxon>
        <taxon>Mycobacteriales</taxon>
        <taxon>Nocardiaceae</taxon>
        <taxon>Nocardia</taxon>
    </lineage>
</organism>
<dbReference type="GO" id="GO:0003677">
    <property type="term" value="F:DNA binding"/>
    <property type="evidence" value="ECO:0007669"/>
    <property type="project" value="InterPro"/>
</dbReference>